<dbReference type="Gene3D" id="2.60.120.40">
    <property type="match status" value="1"/>
</dbReference>
<dbReference type="InterPro" id="IPR050392">
    <property type="entry name" value="Collagen/C1q_domain"/>
</dbReference>
<keyword evidence="2" id="KW-0964">Secreted</keyword>
<proteinExistence type="predicted"/>
<comment type="subcellular location">
    <subcellularLocation>
        <location evidence="1">Secreted</location>
    </subcellularLocation>
</comment>
<dbReference type="PROSITE" id="PS50871">
    <property type="entry name" value="C1Q"/>
    <property type="match status" value="1"/>
</dbReference>
<protein>
    <recommendedName>
        <fullName evidence="4">C1q domain-containing protein</fullName>
    </recommendedName>
</protein>
<sequence>MDCLKIEIIATLLCVAIYASSADQQNSSNFLTNYARQQNICDKIGWEPKCGKGATGKEDCQGKAIVFHALLAKRLKNVPKDTIIKFENVEINQGNGYNPATGKFTAPVDGLYSFLWTYHIPKYAVYLFGYVNGKIRARIGSIPSNWQNTSGHFIGKLKKGDQFWIESFHGTAPLIVENYTYLSGYKINGC</sequence>
<dbReference type="InterPro" id="IPR001073">
    <property type="entry name" value="C1q_dom"/>
</dbReference>
<dbReference type="PANTHER" id="PTHR15427:SF33">
    <property type="entry name" value="COLLAGEN IV NC1 DOMAIN-CONTAINING PROTEIN"/>
    <property type="match status" value="1"/>
</dbReference>
<keyword evidence="6" id="KW-1185">Reference proteome</keyword>
<evidence type="ECO:0000313" key="6">
    <source>
        <dbReference type="Proteomes" id="UP000005408"/>
    </source>
</evidence>
<feature type="chain" id="PRO_5036468926" description="C1q domain-containing protein" evidence="3">
    <location>
        <begin position="23"/>
        <end position="190"/>
    </location>
</feature>
<dbReference type="PANTHER" id="PTHR15427">
    <property type="entry name" value="EMILIN ELASTIN MICROFIBRIL INTERFACE-LOCATED PROTEIN ELASTIN MICROFIBRIL INTERFACER"/>
    <property type="match status" value="1"/>
</dbReference>
<feature type="signal peptide" evidence="3">
    <location>
        <begin position="1"/>
        <end position="22"/>
    </location>
</feature>
<dbReference type="GO" id="GO:0005581">
    <property type="term" value="C:collagen trimer"/>
    <property type="evidence" value="ECO:0007669"/>
    <property type="project" value="UniProtKB-KW"/>
</dbReference>
<evidence type="ECO:0000259" key="4">
    <source>
        <dbReference type="PROSITE" id="PS50871"/>
    </source>
</evidence>
<dbReference type="EnsemblMetazoa" id="G32149.2">
    <property type="protein sequence ID" value="G32149.2:cds"/>
    <property type="gene ID" value="G32149"/>
</dbReference>
<dbReference type="Pfam" id="PF00386">
    <property type="entry name" value="C1q"/>
    <property type="match status" value="1"/>
</dbReference>
<dbReference type="PRINTS" id="PR00007">
    <property type="entry name" value="COMPLEMNTC1Q"/>
</dbReference>
<evidence type="ECO:0000256" key="1">
    <source>
        <dbReference type="ARBA" id="ARBA00004613"/>
    </source>
</evidence>
<organism evidence="5 6">
    <name type="scientific">Magallana gigas</name>
    <name type="common">Pacific oyster</name>
    <name type="synonym">Crassostrea gigas</name>
    <dbReference type="NCBI Taxonomy" id="29159"/>
    <lineage>
        <taxon>Eukaryota</taxon>
        <taxon>Metazoa</taxon>
        <taxon>Spiralia</taxon>
        <taxon>Lophotrochozoa</taxon>
        <taxon>Mollusca</taxon>
        <taxon>Bivalvia</taxon>
        <taxon>Autobranchia</taxon>
        <taxon>Pteriomorphia</taxon>
        <taxon>Ostreida</taxon>
        <taxon>Ostreoidea</taxon>
        <taxon>Ostreidae</taxon>
        <taxon>Magallana</taxon>
    </lineage>
</organism>
<evidence type="ECO:0000313" key="5">
    <source>
        <dbReference type="EnsemblMetazoa" id="G32149.2:cds"/>
    </source>
</evidence>
<keyword evidence="3" id="KW-0732">Signal</keyword>
<dbReference type="SMART" id="SM00110">
    <property type="entry name" value="C1Q"/>
    <property type="match status" value="1"/>
</dbReference>
<reference evidence="5" key="1">
    <citation type="submission" date="2022-08" db="UniProtKB">
        <authorList>
            <consortium name="EnsemblMetazoa"/>
        </authorList>
    </citation>
    <scope>IDENTIFICATION</scope>
    <source>
        <strain evidence="5">05x7-T-G4-1.051#20</strain>
    </source>
</reference>
<dbReference type="SUPFAM" id="SSF49842">
    <property type="entry name" value="TNF-like"/>
    <property type="match status" value="1"/>
</dbReference>
<dbReference type="AlphaFoldDB" id="A0A8W8MCJ9"/>
<dbReference type="InterPro" id="IPR008983">
    <property type="entry name" value="Tumour_necrosis_fac-like_dom"/>
</dbReference>
<accession>A0A8W8MCJ9</accession>
<dbReference type="Proteomes" id="UP000005408">
    <property type="component" value="Unassembled WGS sequence"/>
</dbReference>
<feature type="domain" description="C1q" evidence="4">
    <location>
        <begin position="60"/>
        <end position="190"/>
    </location>
</feature>
<name>A0A8W8MCJ9_MAGGI</name>
<evidence type="ECO:0000256" key="2">
    <source>
        <dbReference type="ARBA" id="ARBA00022525"/>
    </source>
</evidence>
<evidence type="ECO:0000256" key="3">
    <source>
        <dbReference type="SAM" id="SignalP"/>
    </source>
</evidence>